<feature type="transmembrane region" description="Helical" evidence="8">
    <location>
        <begin position="269"/>
        <end position="290"/>
    </location>
</feature>
<keyword evidence="6 8" id="KW-1133">Transmembrane helix</keyword>
<dbReference type="EMBL" id="LR026963">
    <property type="protein sequence ID" value="VBB69662.1"/>
    <property type="molecule type" value="Genomic_DNA"/>
</dbReference>
<keyword evidence="7 8" id="KW-0472">Membrane</keyword>
<dbReference type="GO" id="GO:0016763">
    <property type="term" value="F:pentosyltransferase activity"/>
    <property type="evidence" value="ECO:0007669"/>
    <property type="project" value="TreeGrafter"/>
</dbReference>
<evidence type="ECO:0000313" key="10">
    <source>
        <dbReference type="EMBL" id="VBB69662.1"/>
    </source>
</evidence>
<accession>A0A484HCW7</accession>
<dbReference type="PANTHER" id="PTHR33908">
    <property type="entry name" value="MANNOSYLTRANSFERASE YKCB-RELATED"/>
    <property type="match status" value="1"/>
</dbReference>
<feature type="transmembrane region" description="Helical" evidence="8">
    <location>
        <begin position="88"/>
        <end position="107"/>
    </location>
</feature>
<dbReference type="InterPro" id="IPR050297">
    <property type="entry name" value="LipidA_mod_glycosyltrf_83"/>
</dbReference>
<evidence type="ECO:0000256" key="5">
    <source>
        <dbReference type="ARBA" id="ARBA00022692"/>
    </source>
</evidence>
<keyword evidence="2" id="KW-1003">Cell membrane</keyword>
<feature type="transmembrane region" description="Helical" evidence="8">
    <location>
        <begin position="421"/>
        <end position="441"/>
    </location>
</feature>
<feature type="transmembrane region" description="Helical" evidence="8">
    <location>
        <begin position="140"/>
        <end position="158"/>
    </location>
</feature>
<name>A0A484HCW7_9ZZZZ</name>
<keyword evidence="4 10" id="KW-0808">Transferase</keyword>
<reference evidence="10" key="1">
    <citation type="submission" date="2018-10" db="EMBL/GenBank/DDBJ databases">
        <authorList>
            <person name="Gruber-Vodicka H."/>
            <person name="Jaeckle O."/>
        </authorList>
    </citation>
    <scope>NUCLEOTIDE SEQUENCE</scope>
</reference>
<dbReference type="AlphaFoldDB" id="A0A484HCW7"/>
<dbReference type="GO" id="GO:0005886">
    <property type="term" value="C:plasma membrane"/>
    <property type="evidence" value="ECO:0007669"/>
    <property type="project" value="UniProtKB-SubCell"/>
</dbReference>
<evidence type="ECO:0000259" key="9">
    <source>
        <dbReference type="Pfam" id="PF02366"/>
    </source>
</evidence>
<feature type="transmembrane region" description="Helical" evidence="8">
    <location>
        <begin position="193"/>
        <end position="209"/>
    </location>
</feature>
<evidence type="ECO:0000256" key="4">
    <source>
        <dbReference type="ARBA" id="ARBA00022679"/>
    </source>
</evidence>
<keyword evidence="5 8" id="KW-0812">Transmembrane</keyword>
<proteinExistence type="predicted"/>
<dbReference type="GO" id="GO:0009103">
    <property type="term" value="P:lipopolysaccharide biosynthetic process"/>
    <property type="evidence" value="ECO:0007669"/>
    <property type="project" value="TreeGrafter"/>
</dbReference>
<organism evidence="10">
    <name type="scientific">invertebrate metagenome</name>
    <dbReference type="NCBI Taxonomy" id="1711999"/>
    <lineage>
        <taxon>unclassified sequences</taxon>
        <taxon>metagenomes</taxon>
        <taxon>organismal metagenomes</taxon>
    </lineage>
</organism>
<dbReference type="GO" id="GO:0006493">
    <property type="term" value="P:protein O-linked glycosylation"/>
    <property type="evidence" value="ECO:0007669"/>
    <property type="project" value="InterPro"/>
</dbReference>
<dbReference type="Pfam" id="PF02366">
    <property type="entry name" value="PMT"/>
    <property type="match status" value="1"/>
</dbReference>
<evidence type="ECO:0000256" key="8">
    <source>
        <dbReference type="SAM" id="Phobius"/>
    </source>
</evidence>
<evidence type="ECO:0000256" key="1">
    <source>
        <dbReference type="ARBA" id="ARBA00004651"/>
    </source>
</evidence>
<feature type="transmembrane region" description="Helical" evidence="8">
    <location>
        <begin position="363"/>
        <end position="387"/>
    </location>
</feature>
<evidence type="ECO:0000256" key="2">
    <source>
        <dbReference type="ARBA" id="ARBA00022475"/>
    </source>
</evidence>
<feature type="transmembrane region" description="Helical" evidence="8">
    <location>
        <begin position="332"/>
        <end position="351"/>
    </location>
</feature>
<feature type="domain" description="ArnT-like N-terminal" evidence="9">
    <location>
        <begin position="90"/>
        <end position="242"/>
    </location>
</feature>
<feature type="transmembrane region" description="Helical" evidence="8">
    <location>
        <begin position="302"/>
        <end position="320"/>
    </location>
</feature>
<dbReference type="GO" id="GO:0000030">
    <property type="term" value="F:mannosyltransferase activity"/>
    <property type="evidence" value="ECO:0007669"/>
    <property type="project" value="InterPro"/>
</dbReference>
<keyword evidence="3" id="KW-0328">Glycosyltransferase</keyword>
<evidence type="ECO:0000256" key="3">
    <source>
        <dbReference type="ARBA" id="ARBA00022676"/>
    </source>
</evidence>
<comment type="subcellular location">
    <subcellularLocation>
        <location evidence="1">Cell membrane</location>
        <topology evidence="1">Multi-pass membrane protein</topology>
    </subcellularLocation>
</comment>
<feature type="transmembrane region" description="Helical" evidence="8">
    <location>
        <begin position="393"/>
        <end position="414"/>
    </location>
</feature>
<evidence type="ECO:0000256" key="7">
    <source>
        <dbReference type="ARBA" id="ARBA00023136"/>
    </source>
</evidence>
<sequence length="552" mass="60349">MIVESRPYFSLILLCLALYLPGLAAVPALDRDEARFAQSTRQMLEAGDFIRIRFQDTSRHRKPAGIHWLQAAAVITLSDQATPAIWPYRLPSVTGALAAVLLTFYFGQVLFDRRTALLSATLLAGTLMLVMEAHQAKTDAVLLACVVAAQGALACLYCQTSPSPSPYSSPFPTLGTALTFWLAQGVGVMVKGPIVAVVSGLTIAGLWVWEQSRPYWLTGLQPIVGMPFIAALVVPWFTAISCATSGAFISEAVQIDLLPKILGAQESHGALPGYFLLLASLTFWPASLFLWPALAYAWRRRAVPAVRFCLAWIGPGWLLFETVPTKLPHYVLPIYPALALLVADALLARQGESYSLLASRRAYFWYGTWAILTTVLVSVFLAAPMVFSREANLWGALLAGALEATAWLAVWLAWRRQFLRAMATAVICGGIAFTLMFAVFIPSLDSLWLSRQVHALLSQEHAQAVIAAGYHEPSLVFMLGTDTILSDGRGAAISLIAMTSAVAVISREEDEAFQQALARYGLRSEQLFTVHGLNYSRGCRERLRIYRAVPVQ</sequence>
<dbReference type="InterPro" id="IPR003342">
    <property type="entry name" value="ArnT-like_N"/>
</dbReference>
<evidence type="ECO:0000256" key="6">
    <source>
        <dbReference type="ARBA" id="ARBA00022989"/>
    </source>
</evidence>
<protein>
    <submittedName>
        <fullName evidence="10">4-amino-4-deoxy-L-arabinose transferase and related glycosyltransferases of PMT family</fullName>
    </submittedName>
</protein>
<dbReference type="PANTHER" id="PTHR33908:SF3">
    <property type="entry name" value="UNDECAPRENYL PHOSPHATE-ALPHA-4-AMINO-4-DEOXY-L-ARABINOSE ARABINOSYL TRANSFERASE"/>
    <property type="match status" value="1"/>
</dbReference>
<gene>
    <name evidence="10" type="ORF">RIEGSTA812A_PEG_1135</name>
</gene>
<dbReference type="GO" id="GO:0010041">
    <property type="term" value="P:response to iron(III) ion"/>
    <property type="evidence" value="ECO:0007669"/>
    <property type="project" value="TreeGrafter"/>
</dbReference>